<organism evidence="1">
    <name type="scientific">Bracon brevicornis</name>
    <dbReference type="NCBI Taxonomy" id="1563983"/>
    <lineage>
        <taxon>Eukaryota</taxon>
        <taxon>Metazoa</taxon>
        <taxon>Ecdysozoa</taxon>
        <taxon>Arthropoda</taxon>
        <taxon>Hexapoda</taxon>
        <taxon>Insecta</taxon>
        <taxon>Pterygota</taxon>
        <taxon>Neoptera</taxon>
        <taxon>Endopterygota</taxon>
        <taxon>Hymenoptera</taxon>
        <taxon>Apocrita</taxon>
        <taxon>Ichneumonoidea</taxon>
        <taxon>Braconidae</taxon>
        <taxon>Braconinae</taxon>
        <taxon>Bracon</taxon>
    </lineage>
</organism>
<name>A0A6V7IDR1_9HYME</name>
<reference evidence="1" key="1">
    <citation type="submission" date="2020-07" db="EMBL/GenBank/DDBJ databases">
        <authorList>
            <person name="Ferguson B K."/>
        </authorList>
    </citation>
    <scope>NUCLEOTIDE SEQUENCE</scope>
    <source>
        <strain evidence="1">L06</strain>
    </source>
</reference>
<dbReference type="AlphaFoldDB" id="A0A6V7IDR1"/>
<gene>
    <name evidence="1" type="ORF">BBRV_LOCUS21558</name>
</gene>
<evidence type="ECO:0000313" key="1">
    <source>
        <dbReference type="EMBL" id="CAD1537376.1"/>
    </source>
</evidence>
<proteinExistence type="predicted"/>
<accession>A0A6V7IDR1</accession>
<protein>
    <submittedName>
        <fullName evidence="1">Uncharacterized protein</fullName>
    </submittedName>
</protein>
<dbReference type="EMBL" id="CADCXW020000003">
    <property type="protein sequence ID" value="CAD1537376.1"/>
    <property type="molecule type" value="Genomic_DNA"/>
</dbReference>
<sequence>MRATLFRVIKDALYPKEYVWERNAETGINTYEGKVDTEAALTNLDVTVDYAAAFWKTVSYKGCIGDTGVWLEYEARTYISHVNPDPYGIDNCFLDVHRFPLGRPHVAGPEPMTYAIGERNNISNSPGVLEMHENRNRENFDHTFAWTTFDSSLVIAAAWSERDRRNRTVVD</sequence>